<evidence type="ECO:0000256" key="1">
    <source>
        <dbReference type="ARBA" id="ARBA00004123"/>
    </source>
</evidence>
<keyword evidence="4" id="KW-0539">Nucleus</keyword>
<feature type="repeat" description="WD" evidence="5">
    <location>
        <begin position="193"/>
        <end position="235"/>
    </location>
</feature>
<dbReference type="InterPro" id="IPR001680">
    <property type="entry name" value="WD40_rpt"/>
</dbReference>
<dbReference type="Gene3D" id="2.130.10.10">
    <property type="entry name" value="YVTN repeat-like/Quinoprotein amine dehydrogenase"/>
    <property type="match status" value="1"/>
</dbReference>
<keyword evidence="3" id="KW-0677">Repeat</keyword>
<dbReference type="Pfam" id="PF00400">
    <property type="entry name" value="WD40"/>
    <property type="match status" value="7"/>
</dbReference>
<dbReference type="PANTHER" id="PTHR22846:SF2">
    <property type="entry name" value="F-BOX-LIKE_WD REPEAT-CONTAINING PROTEIN EBI"/>
    <property type="match status" value="1"/>
</dbReference>
<dbReference type="GO" id="GO:0000118">
    <property type="term" value="C:histone deacetylase complex"/>
    <property type="evidence" value="ECO:0007669"/>
    <property type="project" value="TreeGrafter"/>
</dbReference>
<dbReference type="PANTHER" id="PTHR22846">
    <property type="entry name" value="WD40 REPEAT PROTEIN"/>
    <property type="match status" value="1"/>
</dbReference>
<protein>
    <recommendedName>
        <fullName evidence="9">WD40 repeat-like protein</fullName>
    </recommendedName>
</protein>
<evidence type="ECO:0000313" key="8">
    <source>
        <dbReference type="Proteomes" id="UP000053820"/>
    </source>
</evidence>
<dbReference type="HOGENOM" id="CLU_007609_1_1_1"/>
<evidence type="ECO:0000313" key="7">
    <source>
        <dbReference type="EMBL" id="KIJ65057.1"/>
    </source>
</evidence>
<dbReference type="AlphaFoldDB" id="A0A0C9WG99"/>
<dbReference type="OrthoDB" id="1367865at2759"/>
<reference evidence="7 8" key="1">
    <citation type="submission" date="2014-04" db="EMBL/GenBank/DDBJ databases">
        <title>Evolutionary Origins and Diversification of the Mycorrhizal Mutualists.</title>
        <authorList>
            <consortium name="DOE Joint Genome Institute"/>
            <consortium name="Mycorrhizal Genomics Consortium"/>
            <person name="Kohler A."/>
            <person name="Kuo A."/>
            <person name="Nagy L.G."/>
            <person name="Floudas D."/>
            <person name="Copeland A."/>
            <person name="Barry K.W."/>
            <person name="Cichocki N."/>
            <person name="Veneault-Fourrey C."/>
            <person name="LaButti K."/>
            <person name="Lindquist E.A."/>
            <person name="Lipzen A."/>
            <person name="Lundell T."/>
            <person name="Morin E."/>
            <person name="Murat C."/>
            <person name="Riley R."/>
            <person name="Ohm R."/>
            <person name="Sun H."/>
            <person name="Tunlid A."/>
            <person name="Henrissat B."/>
            <person name="Grigoriev I.V."/>
            <person name="Hibbett D.S."/>
            <person name="Martin F."/>
        </authorList>
    </citation>
    <scope>NUCLEOTIDE SEQUENCE [LARGE SCALE GENOMIC DNA]</scope>
    <source>
        <strain evidence="7 8">MD-312</strain>
    </source>
</reference>
<evidence type="ECO:0008006" key="9">
    <source>
        <dbReference type="Google" id="ProtNLM"/>
    </source>
</evidence>
<evidence type="ECO:0000256" key="3">
    <source>
        <dbReference type="ARBA" id="ARBA00022737"/>
    </source>
</evidence>
<dbReference type="InterPro" id="IPR020472">
    <property type="entry name" value="WD40_PAC1"/>
</dbReference>
<organism evidence="7 8">
    <name type="scientific">Hydnomerulius pinastri MD-312</name>
    <dbReference type="NCBI Taxonomy" id="994086"/>
    <lineage>
        <taxon>Eukaryota</taxon>
        <taxon>Fungi</taxon>
        <taxon>Dikarya</taxon>
        <taxon>Basidiomycota</taxon>
        <taxon>Agaricomycotina</taxon>
        <taxon>Agaricomycetes</taxon>
        <taxon>Agaricomycetidae</taxon>
        <taxon>Boletales</taxon>
        <taxon>Boletales incertae sedis</taxon>
        <taxon>Leucogyrophana</taxon>
    </lineage>
</organism>
<dbReference type="SUPFAM" id="SSF50978">
    <property type="entry name" value="WD40 repeat-like"/>
    <property type="match status" value="2"/>
</dbReference>
<dbReference type="PROSITE" id="PS50896">
    <property type="entry name" value="LISH"/>
    <property type="match status" value="1"/>
</dbReference>
<proteinExistence type="predicted"/>
<feature type="repeat" description="WD" evidence="5">
    <location>
        <begin position="375"/>
        <end position="416"/>
    </location>
</feature>
<dbReference type="Proteomes" id="UP000053820">
    <property type="component" value="Unassembled WGS sequence"/>
</dbReference>
<evidence type="ECO:0000256" key="5">
    <source>
        <dbReference type="PROSITE-ProRule" id="PRU00221"/>
    </source>
</evidence>
<evidence type="ECO:0000256" key="4">
    <source>
        <dbReference type="ARBA" id="ARBA00023242"/>
    </source>
</evidence>
<dbReference type="GO" id="GO:0003714">
    <property type="term" value="F:transcription corepressor activity"/>
    <property type="evidence" value="ECO:0007669"/>
    <property type="project" value="InterPro"/>
</dbReference>
<accession>A0A0C9WG99</accession>
<feature type="compositionally biased region" description="Polar residues" evidence="6">
    <location>
        <begin position="164"/>
        <end position="174"/>
    </location>
</feature>
<dbReference type="PRINTS" id="PR00320">
    <property type="entry name" value="GPROTEINBRPT"/>
</dbReference>
<feature type="compositionally biased region" description="Basic and acidic residues" evidence="6">
    <location>
        <begin position="135"/>
        <end position="150"/>
    </location>
</feature>
<keyword evidence="2 5" id="KW-0853">WD repeat</keyword>
<comment type="subcellular location">
    <subcellularLocation>
        <location evidence="1">Nucleus</location>
    </subcellularLocation>
</comment>
<name>A0A0C9WG99_9AGAM</name>
<dbReference type="PROSITE" id="PS00678">
    <property type="entry name" value="WD_REPEATS_1"/>
    <property type="match status" value="2"/>
</dbReference>
<dbReference type="EMBL" id="KN839844">
    <property type="protein sequence ID" value="KIJ65057.1"/>
    <property type="molecule type" value="Genomic_DNA"/>
</dbReference>
<dbReference type="InterPro" id="IPR045183">
    <property type="entry name" value="Ebi-like"/>
</dbReference>
<feature type="repeat" description="WD" evidence="5">
    <location>
        <begin position="423"/>
        <end position="469"/>
    </location>
</feature>
<dbReference type="Gene3D" id="1.20.960.30">
    <property type="match status" value="1"/>
</dbReference>
<dbReference type="CDD" id="cd00200">
    <property type="entry name" value="WD40"/>
    <property type="match status" value="1"/>
</dbReference>
<dbReference type="InterPro" id="IPR036322">
    <property type="entry name" value="WD40_repeat_dom_sf"/>
</dbReference>
<dbReference type="Pfam" id="PF08513">
    <property type="entry name" value="LisH"/>
    <property type="match status" value="1"/>
</dbReference>
<evidence type="ECO:0000256" key="6">
    <source>
        <dbReference type="SAM" id="MobiDB-lite"/>
    </source>
</evidence>
<evidence type="ECO:0000256" key="2">
    <source>
        <dbReference type="ARBA" id="ARBA00022574"/>
    </source>
</evidence>
<dbReference type="GO" id="GO:0006357">
    <property type="term" value="P:regulation of transcription by RNA polymerase II"/>
    <property type="evidence" value="ECO:0007669"/>
    <property type="project" value="TreeGrafter"/>
</dbReference>
<keyword evidence="8" id="KW-1185">Reference proteome</keyword>
<dbReference type="InterPro" id="IPR015943">
    <property type="entry name" value="WD40/YVTN_repeat-like_dom_sf"/>
</dbReference>
<feature type="compositionally biased region" description="Polar residues" evidence="6">
    <location>
        <begin position="100"/>
        <end position="111"/>
    </location>
</feature>
<feature type="region of interest" description="Disordered" evidence="6">
    <location>
        <begin position="99"/>
        <end position="183"/>
    </location>
</feature>
<dbReference type="InterPro" id="IPR019775">
    <property type="entry name" value="WD40_repeat_CS"/>
</dbReference>
<dbReference type="SMART" id="SM00320">
    <property type="entry name" value="WD40"/>
    <property type="match status" value="7"/>
</dbReference>
<dbReference type="InterPro" id="IPR006594">
    <property type="entry name" value="LisH"/>
</dbReference>
<feature type="repeat" description="WD" evidence="5">
    <location>
        <begin position="470"/>
        <end position="511"/>
    </location>
</feature>
<gene>
    <name evidence="7" type="ORF">HYDPIDRAFT_39702</name>
</gene>
<sequence>MGTMTAPITITADEVNCLIHAYFQDSGFQHSAFSLRMEGRLDHSHHVNKHIPRGELVELLSKALLYSEVEAHWKGDSLARNCKSGFSLLGRHVCAIDPNAPSQPSSQQLGESSMLKVTGENGVKRKSSTPSTEGGRAEKRARKEVEDKDTTVAVDGTPKPATNEVKTSELQQGPSDAVAKKTKTKRSETVRLLQAHKAEVFVVAWNPSAAGQLVSGSRDATINYWNVPSGSYDPSPASQLRPSVTLSNLATSAQADLTSLDWNPDGSLVAIGSYDSILRICTSAGKIYMTDNHHKEPVFAAKFSPSGQWIVTASLDSTSCVWDVKNKRLHRQYRNHEEACCLDVDWLDDSTFASCGSDRVVHIVSLNGTKPIRTLRGHTGELNMVKCNPSRTRLASCSDDTTARIWNIENLHSEKSTCVPVVLKGHKQCLTSIKWCPNTPSGEHELVATASFDFTARLWDSVTGDCLKIFTDHTKHVFTLSFSPDGDQLATGGGDGSLYLYDVKARERTWSWTSGEKTGIFEIDWKKWGEASLLALAMEHKVVAVVDPSKALQSS</sequence>
<dbReference type="PROSITE" id="PS50082">
    <property type="entry name" value="WD_REPEATS_2"/>
    <property type="match status" value="5"/>
</dbReference>
<dbReference type="PROSITE" id="PS50294">
    <property type="entry name" value="WD_REPEATS_REGION"/>
    <property type="match status" value="4"/>
</dbReference>
<feature type="repeat" description="WD" evidence="5">
    <location>
        <begin position="291"/>
        <end position="332"/>
    </location>
</feature>